<name>A0AAW3JUS9_9FIRM</name>
<dbReference type="RefSeq" id="WP_055941733.1">
    <property type="nucleotide sequence ID" value="NZ_LLKB01000001.1"/>
</dbReference>
<proteinExistence type="predicted"/>
<dbReference type="EMBL" id="LLKB01000001">
    <property type="protein sequence ID" value="KQC86323.1"/>
    <property type="molecule type" value="Genomic_DNA"/>
</dbReference>
<dbReference type="SUPFAM" id="SSF52540">
    <property type="entry name" value="P-loop containing nucleoside triphosphate hydrolases"/>
    <property type="match status" value="1"/>
</dbReference>
<dbReference type="Gene3D" id="3.40.50.300">
    <property type="entry name" value="P-loop containing nucleotide triphosphate hydrolases"/>
    <property type="match status" value="1"/>
</dbReference>
<sequence length="575" mass="66028">MGLFTDGFKLLKKASEPLYKTPKSIQETIEIMAVAENGIFEVSKNKYSKCYRFQDINYTTATEDEQIGIFERYCKFLNSLDCNYKITINNKNKNMDELRDKVLIAEKNDGFNNYRSIYNDIIEEKIIEGRQGIEQERYLTITIERKNFEEAKAQFATLEATIHKAFIELGAEIVPLNGNERLKVLYDYYHLGDEGSFDFDIKKAKKVGADFRNDLCNGMVKYFPDHFEDESKFCKALFIKKYPSSLSDRFINEITSLPVHSITSIDVVPVPKDLTTKVLQKKYLGIESDIIKQQRVRNKNNDFSTEISYAKRTEKKEIEEIMDDVRENDQCLFFVGVTIILMAESKKELESVCETVETIGKRNSCTIDTHYLKQREALNTALPIGVRQVETMRTLLTQSLAVLMPFNVQELNDSTGNYYGINQISKNGKRGKATWLYIDEFHVLLNSEYSAKYLQQLWKKVRKQGGLCTGITQNVVDLLQNYTATTMLANSEFVALLKQANTDSSKMAEVIGVSEAQLRFVTNTASGMGLIKCGSVVIPFDNQISKDTDLYRLYNTNIHEKIAEQKKREMQKNVE</sequence>
<evidence type="ECO:0008006" key="3">
    <source>
        <dbReference type="Google" id="ProtNLM"/>
    </source>
</evidence>
<dbReference type="InterPro" id="IPR027417">
    <property type="entry name" value="P-loop_NTPase"/>
</dbReference>
<keyword evidence="2" id="KW-1185">Reference proteome</keyword>
<evidence type="ECO:0000313" key="1">
    <source>
        <dbReference type="EMBL" id="KQC86323.1"/>
    </source>
</evidence>
<dbReference type="NCBIfam" id="NF045971">
    <property type="entry name" value="conju_CD1110"/>
    <property type="match status" value="1"/>
</dbReference>
<comment type="caution">
    <text evidence="1">The sequence shown here is derived from an EMBL/GenBank/DDBJ whole genome shotgun (WGS) entry which is preliminary data.</text>
</comment>
<accession>A0AAW3JUS9</accession>
<gene>
    <name evidence="1" type="ORF">APZ18_03810</name>
</gene>
<organism evidence="1 2">
    <name type="scientific">Butyribacter intestini</name>
    <dbReference type="NCBI Taxonomy" id="1703332"/>
    <lineage>
        <taxon>Bacteria</taxon>
        <taxon>Bacillati</taxon>
        <taxon>Bacillota</taxon>
        <taxon>Clostridia</taxon>
        <taxon>Lachnospirales</taxon>
        <taxon>Lachnospiraceae</taxon>
        <taxon>Butyribacter</taxon>
    </lineage>
</organism>
<dbReference type="AlphaFoldDB" id="A0AAW3JUS9"/>
<dbReference type="Proteomes" id="UP000050833">
    <property type="component" value="Unassembled WGS sequence"/>
</dbReference>
<evidence type="ECO:0000313" key="2">
    <source>
        <dbReference type="Proteomes" id="UP000050833"/>
    </source>
</evidence>
<reference evidence="1 2" key="1">
    <citation type="submission" date="2015-10" db="EMBL/GenBank/DDBJ databases">
        <title>Butyribacter intestini gen. nov., sp. nov., a butyric acid-producing bacterium of the family Lachnospiraceae isolated from the human faeces.</title>
        <authorList>
            <person name="Zou Y."/>
            <person name="Xue W."/>
            <person name="Luo G."/>
            <person name="Lv M."/>
        </authorList>
    </citation>
    <scope>NUCLEOTIDE SEQUENCE [LARGE SCALE GENOMIC DNA]</scope>
    <source>
        <strain evidence="1 2">TF01-11</strain>
    </source>
</reference>
<protein>
    <recommendedName>
        <fullName evidence="3">TraG P-loop domain-containing protein</fullName>
    </recommendedName>
</protein>